<dbReference type="OMA" id="VINANWW"/>
<keyword evidence="8 11" id="KW-0443">Lipid metabolism</keyword>
<evidence type="ECO:0000313" key="12">
    <source>
        <dbReference type="EMBL" id="KHN74748.1"/>
    </source>
</evidence>
<dbReference type="GO" id="GO:0005789">
    <property type="term" value="C:endoplasmic reticulum membrane"/>
    <property type="evidence" value="ECO:0007669"/>
    <property type="project" value="TreeGrafter"/>
</dbReference>
<dbReference type="PANTHER" id="PTHR11157">
    <property type="entry name" value="FATTY ACID ACYL TRANSFERASE-RELATED"/>
    <property type="match status" value="1"/>
</dbReference>
<gene>
    <name evidence="12" type="primary">elo-4</name>
    <name evidence="12" type="ORF">Tcan_14714</name>
</gene>
<feature type="transmembrane region" description="Helical" evidence="11">
    <location>
        <begin position="230"/>
        <end position="249"/>
    </location>
</feature>
<keyword evidence="9 11" id="KW-0472">Membrane</keyword>
<name>A0A0B2UZ67_TOXCA</name>
<keyword evidence="10 11" id="KW-0275">Fatty acid biosynthesis</keyword>
<evidence type="ECO:0000256" key="9">
    <source>
        <dbReference type="ARBA" id="ARBA00023136"/>
    </source>
</evidence>
<evidence type="ECO:0000256" key="2">
    <source>
        <dbReference type="ARBA" id="ARBA00005194"/>
    </source>
</evidence>
<evidence type="ECO:0000256" key="1">
    <source>
        <dbReference type="ARBA" id="ARBA00004141"/>
    </source>
</evidence>
<keyword evidence="13" id="KW-1185">Reference proteome</keyword>
<feature type="transmembrane region" description="Helical" evidence="11">
    <location>
        <begin position="133"/>
        <end position="155"/>
    </location>
</feature>
<dbReference type="STRING" id="6265.A0A0B2UZ67"/>
<feature type="transmembrane region" description="Helical" evidence="11">
    <location>
        <begin position="94"/>
        <end position="113"/>
    </location>
</feature>
<keyword evidence="3 11" id="KW-0444">Lipid biosynthesis</keyword>
<evidence type="ECO:0000256" key="5">
    <source>
        <dbReference type="ARBA" id="ARBA00022692"/>
    </source>
</evidence>
<dbReference type="Pfam" id="PF01151">
    <property type="entry name" value="ELO"/>
    <property type="match status" value="1"/>
</dbReference>
<protein>
    <recommendedName>
        <fullName evidence="11">Elongation of very long chain fatty acids protein</fullName>
        <ecNumber evidence="11">2.3.1.199</ecNumber>
    </recommendedName>
    <alternativeName>
        <fullName evidence="11">Very-long-chain 3-oxoacyl-CoA synthase</fullName>
    </alternativeName>
</protein>
<dbReference type="GO" id="GO:0034626">
    <property type="term" value="P:fatty acid elongation, polyunsaturated fatty acid"/>
    <property type="evidence" value="ECO:0007669"/>
    <property type="project" value="TreeGrafter"/>
</dbReference>
<evidence type="ECO:0000256" key="6">
    <source>
        <dbReference type="ARBA" id="ARBA00022832"/>
    </source>
</evidence>
<keyword evidence="4 11" id="KW-0808">Transferase</keyword>
<evidence type="ECO:0000256" key="7">
    <source>
        <dbReference type="ARBA" id="ARBA00022989"/>
    </source>
</evidence>
<dbReference type="GO" id="GO:0034625">
    <property type="term" value="P:fatty acid elongation, monounsaturated fatty acid"/>
    <property type="evidence" value="ECO:0007669"/>
    <property type="project" value="TreeGrafter"/>
</dbReference>
<evidence type="ECO:0000256" key="11">
    <source>
        <dbReference type="RuleBase" id="RU361115"/>
    </source>
</evidence>
<feature type="transmembrane region" description="Helical" evidence="11">
    <location>
        <begin position="167"/>
        <end position="187"/>
    </location>
</feature>
<reference evidence="12 13" key="1">
    <citation type="submission" date="2014-11" db="EMBL/GenBank/DDBJ databases">
        <title>Genetic blueprint of the zoonotic pathogen Toxocara canis.</title>
        <authorList>
            <person name="Zhu X.-Q."/>
            <person name="Korhonen P.K."/>
            <person name="Cai H."/>
            <person name="Young N.D."/>
            <person name="Nejsum P."/>
            <person name="von Samson-Himmelstjerna G."/>
            <person name="Boag P.R."/>
            <person name="Tan P."/>
            <person name="Li Q."/>
            <person name="Min J."/>
            <person name="Yang Y."/>
            <person name="Wang X."/>
            <person name="Fang X."/>
            <person name="Hall R.S."/>
            <person name="Hofmann A."/>
            <person name="Sternberg P.W."/>
            <person name="Jex A.R."/>
            <person name="Gasser R.B."/>
        </authorList>
    </citation>
    <scope>NUCLEOTIDE SEQUENCE [LARGE SCALE GENOMIC DNA]</scope>
    <source>
        <strain evidence="12">PN_DK_2014</strain>
    </source>
</reference>
<comment type="catalytic activity">
    <reaction evidence="11">
        <text>a very-long-chain acyl-CoA + malonyl-CoA + H(+) = a very-long-chain 3-oxoacyl-CoA + CO2 + CoA</text>
        <dbReference type="Rhea" id="RHEA:32727"/>
        <dbReference type="ChEBI" id="CHEBI:15378"/>
        <dbReference type="ChEBI" id="CHEBI:16526"/>
        <dbReference type="ChEBI" id="CHEBI:57287"/>
        <dbReference type="ChEBI" id="CHEBI:57384"/>
        <dbReference type="ChEBI" id="CHEBI:90725"/>
        <dbReference type="ChEBI" id="CHEBI:90736"/>
        <dbReference type="EC" id="2.3.1.199"/>
    </reaction>
</comment>
<feature type="transmembrane region" description="Helical" evidence="11">
    <location>
        <begin position="199"/>
        <end position="218"/>
    </location>
</feature>
<keyword evidence="7 11" id="KW-1133">Transmembrane helix</keyword>
<evidence type="ECO:0000256" key="10">
    <source>
        <dbReference type="ARBA" id="ARBA00023160"/>
    </source>
</evidence>
<dbReference type="AlphaFoldDB" id="A0A0B2UZ67"/>
<dbReference type="EMBL" id="JPKZ01002830">
    <property type="protein sequence ID" value="KHN74748.1"/>
    <property type="molecule type" value="Genomic_DNA"/>
</dbReference>
<keyword evidence="6 11" id="KW-0276">Fatty acid metabolism</keyword>
<comment type="pathway">
    <text evidence="2">Lipid metabolism; fatty acid biosynthesis.</text>
</comment>
<dbReference type="OrthoDB" id="10259681at2759"/>
<accession>A0A0B2UZ67</accession>
<feature type="transmembrane region" description="Helical" evidence="11">
    <location>
        <begin position="60"/>
        <end position="82"/>
    </location>
</feature>
<keyword evidence="5 11" id="KW-0812">Transmembrane</keyword>
<evidence type="ECO:0000256" key="3">
    <source>
        <dbReference type="ARBA" id="ARBA00022516"/>
    </source>
</evidence>
<dbReference type="GO" id="GO:0030148">
    <property type="term" value="P:sphingolipid biosynthetic process"/>
    <property type="evidence" value="ECO:0007669"/>
    <property type="project" value="TreeGrafter"/>
</dbReference>
<evidence type="ECO:0000313" key="13">
    <source>
        <dbReference type="Proteomes" id="UP000031036"/>
    </source>
</evidence>
<comment type="similarity">
    <text evidence="11">Belongs to the ELO family.</text>
</comment>
<dbReference type="GO" id="GO:0019367">
    <property type="term" value="P:fatty acid elongation, saturated fatty acid"/>
    <property type="evidence" value="ECO:0007669"/>
    <property type="project" value="TreeGrafter"/>
</dbReference>
<sequence length="266" mass="31129">MGSLNRAMQLIRSQIDHFSDFGIYANNTTTSLHNDYVYKFALPFERIDDPVGSTLLLQKYWYHSMTISFVYFVTVKLLQRFMRHREPFQLNRPLFFWNASLAIFSIIGFIRSVEDTIYSLYYLGLFPSMCYTIHPYGVAAFWALLFAISKIVELGDTYFIVLRKRPLTFLHCYHHIVVIIGAAYGGASHAAHGRFFVTMNYFVHGIMYAYYACASYGLHPSRCQQSMGNIYVGYLIYGSFALLFIKFYINAYFLRPKQRFKQKKIE</sequence>
<proteinExistence type="inferred from homology"/>
<dbReference type="GO" id="GO:0009922">
    <property type="term" value="F:fatty acid elongase activity"/>
    <property type="evidence" value="ECO:0007669"/>
    <property type="project" value="UniProtKB-EC"/>
</dbReference>
<evidence type="ECO:0000256" key="8">
    <source>
        <dbReference type="ARBA" id="ARBA00023098"/>
    </source>
</evidence>
<organism evidence="12 13">
    <name type="scientific">Toxocara canis</name>
    <name type="common">Canine roundworm</name>
    <dbReference type="NCBI Taxonomy" id="6265"/>
    <lineage>
        <taxon>Eukaryota</taxon>
        <taxon>Metazoa</taxon>
        <taxon>Ecdysozoa</taxon>
        <taxon>Nematoda</taxon>
        <taxon>Chromadorea</taxon>
        <taxon>Rhabditida</taxon>
        <taxon>Spirurina</taxon>
        <taxon>Ascaridomorpha</taxon>
        <taxon>Ascaridoidea</taxon>
        <taxon>Toxocaridae</taxon>
        <taxon>Toxocara</taxon>
    </lineage>
</organism>
<dbReference type="PANTHER" id="PTHR11157:SF156">
    <property type="entry name" value="FATTY ACID ELONGATION PROTEIN 4-RELATED"/>
    <property type="match status" value="1"/>
</dbReference>
<dbReference type="Proteomes" id="UP000031036">
    <property type="component" value="Unassembled WGS sequence"/>
</dbReference>
<comment type="subcellular location">
    <subcellularLocation>
        <location evidence="1">Membrane</location>
        <topology evidence="1">Multi-pass membrane protein</topology>
    </subcellularLocation>
</comment>
<dbReference type="GO" id="GO:0042761">
    <property type="term" value="P:very long-chain fatty acid biosynthetic process"/>
    <property type="evidence" value="ECO:0007669"/>
    <property type="project" value="TreeGrafter"/>
</dbReference>
<dbReference type="UniPathway" id="UPA00094"/>
<comment type="caution">
    <text evidence="12">The sequence shown here is derived from an EMBL/GenBank/DDBJ whole genome shotgun (WGS) entry which is preliminary data.</text>
</comment>
<evidence type="ECO:0000256" key="4">
    <source>
        <dbReference type="ARBA" id="ARBA00022679"/>
    </source>
</evidence>
<dbReference type="EC" id="2.3.1.199" evidence="11"/>
<dbReference type="InterPro" id="IPR002076">
    <property type="entry name" value="ELO_fam"/>
</dbReference>